<dbReference type="Pfam" id="PF00042">
    <property type="entry name" value="Globin"/>
    <property type="match status" value="1"/>
</dbReference>
<evidence type="ECO:0000259" key="8">
    <source>
        <dbReference type="PROSITE" id="PS01033"/>
    </source>
</evidence>
<evidence type="ECO:0000256" key="1">
    <source>
        <dbReference type="ARBA" id="ARBA00022448"/>
    </source>
</evidence>
<dbReference type="AlphaFoldDB" id="A0ABD2JRJ2"/>
<evidence type="ECO:0000256" key="7">
    <source>
        <dbReference type="SAM" id="MobiDB-lite"/>
    </source>
</evidence>
<dbReference type="SUPFAM" id="SSF46458">
    <property type="entry name" value="Globin-like"/>
    <property type="match status" value="1"/>
</dbReference>
<keyword evidence="10" id="KW-1185">Reference proteome</keyword>
<keyword evidence="2 6" id="KW-0349">Heme</keyword>
<evidence type="ECO:0000256" key="4">
    <source>
        <dbReference type="ARBA" id="ARBA00022723"/>
    </source>
</evidence>
<dbReference type="InterPro" id="IPR009050">
    <property type="entry name" value="Globin-like_sf"/>
</dbReference>
<dbReference type="InterPro" id="IPR000971">
    <property type="entry name" value="Globin"/>
</dbReference>
<dbReference type="Gene3D" id="1.10.490.10">
    <property type="entry name" value="Globins"/>
    <property type="match status" value="1"/>
</dbReference>
<feature type="region of interest" description="Disordered" evidence="7">
    <location>
        <begin position="1"/>
        <end position="82"/>
    </location>
</feature>
<dbReference type="PROSITE" id="PS01033">
    <property type="entry name" value="GLOBIN"/>
    <property type="match status" value="1"/>
</dbReference>
<keyword evidence="1 6" id="KW-0813">Transport</keyword>
<gene>
    <name evidence="9" type="ORF">niasHT_022649</name>
</gene>
<dbReference type="PANTHER" id="PTHR46458">
    <property type="entry name" value="BLR2807 PROTEIN"/>
    <property type="match status" value="1"/>
</dbReference>
<comment type="caution">
    <text evidence="9">The sequence shown here is derived from an EMBL/GenBank/DDBJ whole genome shotgun (WGS) entry which is preliminary data.</text>
</comment>
<evidence type="ECO:0000313" key="10">
    <source>
        <dbReference type="Proteomes" id="UP001620626"/>
    </source>
</evidence>
<evidence type="ECO:0000313" key="9">
    <source>
        <dbReference type="EMBL" id="KAL3093199.1"/>
    </source>
</evidence>
<organism evidence="9 10">
    <name type="scientific">Heterodera trifolii</name>
    <dbReference type="NCBI Taxonomy" id="157864"/>
    <lineage>
        <taxon>Eukaryota</taxon>
        <taxon>Metazoa</taxon>
        <taxon>Ecdysozoa</taxon>
        <taxon>Nematoda</taxon>
        <taxon>Chromadorea</taxon>
        <taxon>Rhabditida</taxon>
        <taxon>Tylenchina</taxon>
        <taxon>Tylenchomorpha</taxon>
        <taxon>Tylenchoidea</taxon>
        <taxon>Heteroderidae</taxon>
        <taxon>Heteroderinae</taxon>
        <taxon>Heterodera</taxon>
    </lineage>
</organism>
<keyword evidence="5" id="KW-0408">Iron</keyword>
<evidence type="ECO:0000256" key="3">
    <source>
        <dbReference type="ARBA" id="ARBA00022621"/>
    </source>
</evidence>
<evidence type="ECO:0000256" key="5">
    <source>
        <dbReference type="ARBA" id="ARBA00023004"/>
    </source>
</evidence>
<comment type="similarity">
    <text evidence="6">Belongs to the globin family.</text>
</comment>
<dbReference type="GO" id="GO:0046872">
    <property type="term" value="F:metal ion binding"/>
    <property type="evidence" value="ECO:0007669"/>
    <property type="project" value="UniProtKB-KW"/>
</dbReference>
<dbReference type="InterPro" id="IPR044399">
    <property type="entry name" value="Mb-like_M"/>
</dbReference>
<dbReference type="Proteomes" id="UP001620626">
    <property type="component" value="Unassembled WGS sequence"/>
</dbReference>
<dbReference type="EMBL" id="JBICBT010000917">
    <property type="protein sequence ID" value="KAL3093199.1"/>
    <property type="molecule type" value="Genomic_DNA"/>
</dbReference>
<reference evidence="9 10" key="1">
    <citation type="submission" date="2024-10" db="EMBL/GenBank/DDBJ databases">
        <authorList>
            <person name="Kim D."/>
        </authorList>
    </citation>
    <scope>NUCLEOTIDE SEQUENCE [LARGE SCALE GENOMIC DNA]</scope>
    <source>
        <strain evidence="9">BH-2024</strain>
    </source>
</reference>
<protein>
    <recommendedName>
        <fullName evidence="8">Globin domain-containing protein</fullName>
    </recommendedName>
</protein>
<dbReference type="GO" id="GO:0005344">
    <property type="term" value="F:oxygen carrier activity"/>
    <property type="evidence" value="ECO:0007669"/>
    <property type="project" value="UniProtKB-KW"/>
</dbReference>
<proteinExistence type="inferred from homology"/>
<name>A0ABD2JRJ2_9BILA</name>
<keyword evidence="3 6" id="KW-0561">Oxygen transport</keyword>
<dbReference type="InterPro" id="IPR050532">
    <property type="entry name" value="Globin-like_OT"/>
</dbReference>
<accession>A0ABD2JRJ2</accession>
<dbReference type="CDD" id="cd01040">
    <property type="entry name" value="Mb-like"/>
    <property type="match status" value="1"/>
</dbReference>
<evidence type="ECO:0000256" key="2">
    <source>
        <dbReference type="ARBA" id="ARBA00022617"/>
    </source>
</evidence>
<dbReference type="PANTHER" id="PTHR46458:SF1">
    <property type="entry name" value="GEO09476P1"/>
    <property type="match status" value="1"/>
</dbReference>
<feature type="domain" description="Globin" evidence="8">
    <location>
        <begin position="102"/>
        <end position="249"/>
    </location>
</feature>
<dbReference type="InterPro" id="IPR012292">
    <property type="entry name" value="Globin/Proto"/>
</dbReference>
<feature type="compositionally biased region" description="Polar residues" evidence="7">
    <location>
        <begin position="1"/>
        <end position="22"/>
    </location>
</feature>
<sequence>MGNKQMANTNTATRAFSTQSPPTAKKVANHRLNRRRSDFQQNSKRSAEQMKGDRHKNNIGTPSNGSGDLPMNSAAERARQRRRCSSAALVAARNGAIQRPKRMTPRQCHLVIKSWSKKTPKNRMAKDIFEAIFMEAEELKATFGIEKGSNGKRLRMEPNFVAHTNMFADTLDFVIRNLDDLSLVTENAEQLGRRHAAFPVEGGFKTEYWNMFTECICEGICGAEEDKESSIAWRLLIQTIVYYMKLGYDREALRIQRHCSFRRSVPPLVAPCEVPEGTEKNADLANDGQRNATPNQSISRAMGQLEGKERRQCHENNSI</sequence>
<feature type="compositionally biased region" description="Basic and acidic residues" evidence="7">
    <location>
        <begin position="45"/>
        <end position="56"/>
    </location>
</feature>
<keyword evidence="4" id="KW-0479">Metal-binding</keyword>
<evidence type="ECO:0000256" key="6">
    <source>
        <dbReference type="RuleBase" id="RU000356"/>
    </source>
</evidence>